<feature type="transmembrane region" description="Helical" evidence="8">
    <location>
        <begin position="37"/>
        <end position="58"/>
    </location>
</feature>
<dbReference type="KEGG" id="xpo:XPG1_0373"/>
<evidence type="ECO:0000256" key="3">
    <source>
        <dbReference type="ARBA" id="ARBA00022448"/>
    </source>
</evidence>
<feature type="transmembrane region" description="Helical" evidence="8">
    <location>
        <begin position="130"/>
        <end position="150"/>
    </location>
</feature>
<evidence type="ECO:0000256" key="2">
    <source>
        <dbReference type="ARBA" id="ARBA00010735"/>
    </source>
</evidence>
<dbReference type="EMBL" id="FO704551">
    <property type="protein sequence ID" value="CDG20028.1"/>
    <property type="molecule type" value="Genomic_DNA"/>
</dbReference>
<dbReference type="GO" id="GO:0005886">
    <property type="term" value="C:plasma membrane"/>
    <property type="evidence" value="ECO:0007669"/>
    <property type="project" value="UniProtKB-SubCell"/>
</dbReference>
<evidence type="ECO:0000256" key="7">
    <source>
        <dbReference type="ARBA" id="ARBA00023136"/>
    </source>
</evidence>
<keyword evidence="5 8" id="KW-0812">Transmembrane</keyword>
<dbReference type="Pfam" id="PF03591">
    <property type="entry name" value="AzlC"/>
    <property type="match status" value="1"/>
</dbReference>
<keyword evidence="3" id="KW-0813">Transport</keyword>
<comment type="subcellular location">
    <subcellularLocation>
        <location evidence="1">Cell membrane</location>
        <topology evidence="1">Multi-pass membrane protein</topology>
    </subcellularLocation>
</comment>
<evidence type="ECO:0000313" key="9">
    <source>
        <dbReference type="EMBL" id="CDG20028.1"/>
    </source>
</evidence>
<dbReference type="Proteomes" id="UP000032735">
    <property type="component" value="Chromosome"/>
</dbReference>
<dbReference type="HOGENOM" id="CLU_1189532_0_0_6"/>
<feature type="transmembrane region" description="Helical" evidence="8">
    <location>
        <begin position="209"/>
        <end position="227"/>
    </location>
</feature>
<evidence type="ECO:0000256" key="4">
    <source>
        <dbReference type="ARBA" id="ARBA00022475"/>
    </source>
</evidence>
<gene>
    <name evidence="9" type="ORF">XPG1_0373</name>
</gene>
<feature type="transmembrane region" description="Helical" evidence="8">
    <location>
        <begin position="65"/>
        <end position="87"/>
    </location>
</feature>
<feature type="transmembrane region" description="Helical" evidence="8">
    <location>
        <begin position="99"/>
        <end position="118"/>
    </location>
</feature>
<dbReference type="STRING" id="1354304.XPG1_0373"/>
<evidence type="ECO:0000256" key="6">
    <source>
        <dbReference type="ARBA" id="ARBA00022989"/>
    </source>
</evidence>
<dbReference type="PANTHER" id="PTHR34979">
    <property type="entry name" value="INNER MEMBRANE PROTEIN YGAZ"/>
    <property type="match status" value="1"/>
</dbReference>
<dbReference type="RefSeq" id="WP_045957541.1">
    <property type="nucleotide sequence ID" value="NZ_FO704551.1"/>
</dbReference>
<dbReference type="AlphaFoldDB" id="A0A068QYJ3"/>
<dbReference type="PANTHER" id="PTHR34979:SF1">
    <property type="entry name" value="INNER MEMBRANE PROTEIN YGAZ"/>
    <property type="match status" value="1"/>
</dbReference>
<evidence type="ECO:0008006" key="11">
    <source>
        <dbReference type="Google" id="ProtNLM"/>
    </source>
</evidence>
<protein>
    <recommendedName>
        <fullName evidence="11">AzlC family protein</fullName>
    </recommendedName>
</protein>
<feature type="transmembrane region" description="Helical" evidence="8">
    <location>
        <begin position="162"/>
        <end position="180"/>
    </location>
</feature>
<dbReference type="OrthoDB" id="6946874at2"/>
<feature type="transmembrane region" description="Helical" evidence="8">
    <location>
        <begin position="187"/>
        <end position="203"/>
    </location>
</feature>
<keyword evidence="4" id="KW-1003">Cell membrane</keyword>
<feature type="transmembrane region" description="Helical" evidence="8">
    <location>
        <begin position="12"/>
        <end position="31"/>
    </location>
</feature>
<organism evidence="9 10">
    <name type="scientific">Xenorhabdus poinarii G6</name>
    <dbReference type="NCBI Taxonomy" id="1354304"/>
    <lineage>
        <taxon>Bacteria</taxon>
        <taxon>Pseudomonadati</taxon>
        <taxon>Pseudomonadota</taxon>
        <taxon>Gammaproteobacteria</taxon>
        <taxon>Enterobacterales</taxon>
        <taxon>Morganellaceae</taxon>
        <taxon>Xenorhabdus</taxon>
    </lineage>
</organism>
<dbReference type="InterPro" id="IPR011606">
    <property type="entry name" value="Brnchd-chn_aa_trnsp_permease"/>
</dbReference>
<name>A0A068QYJ3_9GAMM</name>
<keyword evidence="6 8" id="KW-1133">Transmembrane helix</keyword>
<comment type="similarity">
    <text evidence="2">Belongs to the AzlC family.</text>
</comment>
<evidence type="ECO:0000256" key="5">
    <source>
        <dbReference type="ARBA" id="ARBA00022692"/>
    </source>
</evidence>
<evidence type="ECO:0000256" key="8">
    <source>
        <dbReference type="SAM" id="Phobius"/>
    </source>
</evidence>
<sequence>MQKSLFRKGLLDSLPICISFFLIFASIGALYQNKGLSLIETMTGSILIFAAPLQVAVVNYLADGVFFSIIILTLIINFRFFLMSMVMSQYFQDIPKSKILLSMLAFSASTYTVTHAHLTSSSIYDGKSQFNYYLGVSIPSFIIAILATLLGYLSSDYLNYDSISLFLVMLIPIHFSSLAAKRSGKDLSVFATLIGGVCTPLINEINIQLIDIAIPIMVGVAIAFYELKFRKDA</sequence>
<dbReference type="GO" id="GO:1903785">
    <property type="term" value="P:L-valine transmembrane transport"/>
    <property type="evidence" value="ECO:0007669"/>
    <property type="project" value="TreeGrafter"/>
</dbReference>
<accession>A0A068QYJ3</accession>
<proteinExistence type="inferred from homology"/>
<keyword evidence="7 8" id="KW-0472">Membrane</keyword>
<reference evidence="9 10" key="1">
    <citation type="submission" date="2013-07" db="EMBL/GenBank/DDBJ databases">
        <authorList>
            <person name="Genoscope - CEA"/>
        </authorList>
    </citation>
    <scope>NUCLEOTIDE SEQUENCE [LARGE SCALE GENOMIC DNA]</scope>
    <source>
        <strain evidence="9 10">G6</strain>
    </source>
</reference>
<keyword evidence="10" id="KW-1185">Reference proteome</keyword>
<evidence type="ECO:0000256" key="1">
    <source>
        <dbReference type="ARBA" id="ARBA00004651"/>
    </source>
</evidence>
<evidence type="ECO:0000313" key="10">
    <source>
        <dbReference type="Proteomes" id="UP000032735"/>
    </source>
</evidence>